<evidence type="ECO:0000313" key="3">
    <source>
        <dbReference type="Proteomes" id="UP000679725"/>
    </source>
</evidence>
<name>A0ABN7R778_9BACT</name>
<evidence type="ECO:0000256" key="1">
    <source>
        <dbReference type="ARBA" id="ARBA00022649"/>
    </source>
</evidence>
<keyword evidence="1" id="KW-1277">Toxin-antitoxin system</keyword>
<evidence type="ECO:0008006" key="4">
    <source>
        <dbReference type="Google" id="ProtNLM"/>
    </source>
</evidence>
<dbReference type="InterPro" id="IPR007712">
    <property type="entry name" value="RelE/ParE_toxin"/>
</dbReference>
<keyword evidence="3" id="KW-1185">Reference proteome</keyword>
<accession>A0ABN7R778</accession>
<dbReference type="RefSeq" id="WP_215233920.1">
    <property type="nucleotide sequence ID" value="NZ_CAJRAU010000003.1"/>
</dbReference>
<dbReference type="Proteomes" id="UP000679725">
    <property type="component" value="Unassembled WGS sequence"/>
</dbReference>
<evidence type="ECO:0000313" key="2">
    <source>
        <dbReference type="EMBL" id="CAG5069838.1"/>
    </source>
</evidence>
<dbReference type="Pfam" id="PF05016">
    <property type="entry name" value="ParE_toxin"/>
    <property type="match status" value="1"/>
</dbReference>
<dbReference type="Gene3D" id="3.30.2310.20">
    <property type="entry name" value="RelE-like"/>
    <property type="match status" value="1"/>
</dbReference>
<proteinExistence type="predicted"/>
<dbReference type="EMBL" id="CAJRAU010000003">
    <property type="protein sequence ID" value="CAG5069838.1"/>
    <property type="molecule type" value="Genomic_DNA"/>
</dbReference>
<protein>
    <recommendedName>
        <fullName evidence="4">Type II toxin-antitoxin system RelE/ParE family toxin</fullName>
    </recommendedName>
</protein>
<reference evidence="2 3" key="1">
    <citation type="submission" date="2021-04" db="EMBL/GenBank/DDBJ databases">
        <authorList>
            <person name="Rodrigo-Torres L."/>
            <person name="Arahal R. D."/>
            <person name="Lucena T."/>
        </authorList>
    </citation>
    <scope>NUCLEOTIDE SEQUENCE [LARGE SCALE GENOMIC DNA]</scope>
    <source>
        <strain evidence="2 3">CECT 9623</strain>
    </source>
</reference>
<sequence length="103" mass="12285">MGLYNLEFLESAEIELSETFEYYDAQQSGLGQRFVKELAHYLDSIADNPFKYAMKYKNPFRFAPLKIFPYLIAYWLDTEDNTIYVASIFHTSRNPKKFEDLRF</sequence>
<comment type="caution">
    <text evidence="2">The sequence shown here is derived from an EMBL/GenBank/DDBJ whole genome shotgun (WGS) entry which is preliminary data.</text>
</comment>
<organism evidence="2 3">
    <name type="scientific">Dyadobacter linearis</name>
    <dbReference type="NCBI Taxonomy" id="2823330"/>
    <lineage>
        <taxon>Bacteria</taxon>
        <taxon>Pseudomonadati</taxon>
        <taxon>Bacteroidota</taxon>
        <taxon>Cytophagia</taxon>
        <taxon>Cytophagales</taxon>
        <taxon>Spirosomataceae</taxon>
        <taxon>Dyadobacter</taxon>
    </lineage>
</organism>
<dbReference type="InterPro" id="IPR035093">
    <property type="entry name" value="RelE/ParE_toxin_dom_sf"/>
</dbReference>
<gene>
    <name evidence="2" type="ORF">DYBT9623_02575</name>
</gene>